<evidence type="ECO:0000313" key="2">
    <source>
        <dbReference type="Proteomes" id="UP000507470"/>
    </source>
</evidence>
<gene>
    <name evidence="1" type="ORF">MCOR_17564</name>
</gene>
<reference evidence="1 2" key="1">
    <citation type="submission" date="2020-06" db="EMBL/GenBank/DDBJ databases">
        <authorList>
            <person name="Li R."/>
            <person name="Bekaert M."/>
        </authorList>
    </citation>
    <scope>NUCLEOTIDE SEQUENCE [LARGE SCALE GENOMIC DNA]</scope>
    <source>
        <strain evidence="2">wild</strain>
    </source>
</reference>
<keyword evidence="2" id="KW-1185">Reference proteome</keyword>
<dbReference type="AlphaFoldDB" id="A0A6J8BDK8"/>
<evidence type="ECO:0000313" key="1">
    <source>
        <dbReference type="EMBL" id="CAC5381693.1"/>
    </source>
</evidence>
<dbReference type="EMBL" id="CACVKT020003090">
    <property type="protein sequence ID" value="CAC5381693.1"/>
    <property type="molecule type" value="Genomic_DNA"/>
</dbReference>
<dbReference type="Proteomes" id="UP000507470">
    <property type="component" value="Unassembled WGS sequence"/>
</dbReference>
<name>A0A6J8BDK8_MYTCO</name>
<accession>A0A6J8BDK8</accession>
<organism evidence="1 2">
    <name type="scientific">Mytilus coruscus</name>
    <name type="common">Sea mussel</name>
    <dbReference type="NCBI Taxonomy" id="42192"/>
    <lineage>
        <taxon>Eukaryota</taxon>
        <taxon>Metazoa</taxon>
        <taxon>Spiralia</taxon>
        <taxon>Lophotrochozoa</taxon>
        <taxon>Mollusca</taxon>
        <taxon>Bivalvia</taxon>
        <taxon>Autobranchia</taxon>
        <taxon>Pteriomorphia</taxon>
        <taxon>Mytilida</taxon>
        <taxon>Mytiloidea</taxon>
        <taxon>Mytilidae</taxon>
        <taxon>Mytilinae</taxon>
        <taxon>Mytilus</taxon>
    </lineage>
</organism>
<protein>
    <submittedName>
        <fullName evidence="1">Uncharacterized protein</fullName>
    </submittedName>
</protein>
<sequence>MSSSIAMVQYTTKINDNVINKNTHICLSENINCIAHSLLDNDNVLVDFNDQNTQVKLNENVDQCENRRSCDIDKRSYFELCNDLNVTDHFTAVEIYNLSSEIIANFYSDFLNDDLNDSYLSVSNIDIDLNSSYSYDTSGRSPSVNSTFNSVKIEVESFETEPEKTESEIHVTDSEKLYIRTTSVQVLSYSRKMSLKDEIKEERKNSEVKSNINSNEAVVLENVQLQRKPHQTNIEILEDEAKEVQDGTHTEIVIPGSPPRLLKEKTKGSMEIDTCKNVIHPEIA</sequence>
<proteinExistence type="predicted"/>